<comment type="catalytic activity">
    <reaction evidence="1">
        <text>alpha,alpha-trehalose 6-phosphate + H2O = alpha,alpha-trehalose + phosphate</text>
        <dbReference type="Rhea" id="RHEA:23420"/>
        <dbReference type="ChEBI" id="CHEBI:15377"/>
        <dbReference type="ChEBI" id="CHEBI:16551"/>
        <dbReference type="ChEBI" id="CHEBI:43474"/>
        <dbReference type="ChEBI" id="CHEBI:58429"/>
        <dbReference type="EC" id="3.1.3.12"/>
    </reaction>
</comment>
<reference evidence="5 6" key="1">
    <citation type="submission" date="2021-05" db="EMBL/GenBank/DDBJ databases">
        <title>Genome Assembly of Synthetic Allotetraploid Brassica napus Reveals Homoeologous Exchanges between Subgenomes.</title>
        <authorList>
            <person name="Davis J.T."/>
        </authorList>
    </citation>
    <scope>NUCLEOTIDE SEQUENCE [LARGE SCALE GENOMIC DNA]</scope>
    <source>
        <strain evidence="6">cv. Da-Ae</strain>
        <tissue evidence="5">Seedling</tissue>
    </source>
</reference>
<keyword evidence="6" id="KW-1185">Reference proteome</keyword>
<dbReference type="Pfam" id="PF02358">
    <property type="entry name" value="Trehalose_PPase"/>
    <property type="match status" value="1"/>
</dbReference>
<name>A0ABQ7XSB4_BRANA</name>
<keyword evidence="3" id="KW-0378">Hydrolase</keyword>
<evidence type="ECO:0000256" key="4">
    <source>
        <dbReference type="ARBA" id="ARBA00025274"/>
    </source>
</evidence>
<organism evidence="5 6">
    <name type="scientific">Brassica napus</name>
    <name type="common">Rape</name>
    <dbReference type="NCBI Taxonomy" id="3708"/>
    <lineage>
        <taxon>Eukaryota</taxon>
        <taxon>Viridiplantae</taxon>
        <taxon>Streptophyta</taxon>
        <taxon>Embryophyta</taxon>
        <taxon>Tracheophyta</taxon>
        <taxon>Spermatophyta</taxon>
        <taxon>Magnoliopsida</taxon>
        <taxon>eudicotyledons</taxon>
        <taxon>Gunneridae</taxon>
        <taxon>Pentapetalae</taxon>
        <taxon>rosids</taxon>
        <taxon>malvids</taxon>
        <taxon>Brassicales</taxon>
        <taxon>Brassicaceae</taxon>
        <taxon>Brassiceae</taxon>
        <taxon>Brassica</taxon>
    </lineage>
</organism>
<proteinExistence type="predicted"/>
<sequence length="201" mass="22302">NILNTGGVKGKHNKPTHIYYILYRSHRLSFFHNQKRHPWALDTQSFHIQQGSLGSNISNLYCFLFFTGRCIDNNCIMLEAMGWILKVQQKDKPSVLNQPAGGSLPMIDEVIKQLVEKTKSTPGAKLENNKFCLSVHFHCVDEKVPHLRGLFPWVRLGSGPLHPGGLYLGWGQGPTPSTAFGDRIGSSPPSGVEPVNMTIGP</sequence>
<evidence type="ECO:0000313" key="6">
    <source>
        <dbReference type="Proteomes" id="UP000824890"/>
    </source>
</evidence>
<protein>
    <submittedName>
        <fullName evidence="5">Uncharacterized protein</fullName>
    </submittedName>
</protein>
<evidence type="ECO:0000256" key="2">
    <source>
        <dbReference type="ARBA" id="ARBA00001968"/>
    </source>
</evidence>
<evidence type="ECO:0000313" key="5">
    <source>
        <dbReference type="EMBL" id="KAH0858833.1"/>
    </source>
</evidence>
<accession>A0ABQ7XSB4</accession>
<dbReference type="PANTHER" id="PTHR43768:SF44">
    <property type="entry name" value="TREHALOSE-PHOSPHATE PHOSPHATASE J-RELATED"/>
    <property type="match status" value="1"/>
</dbReference>
<dbReference type="InterPro" id="IPR044651">
    <property type="entry name" value="OTSB-like"/>
</dbReference>
<dbReference type="InterPro" id="IPR003337">
    <property type="entry name" value="Trehalose_PPase"/>
</dbReference>
<feature type="non-terminal residue" evidence="5">
    <location>
        <position position="1"/>
    </location>
</feature>
<comment type="function">
    <text evidence="4">Removes the phosphate from trehalose 6-phosphate to produce free trehalose. Trehalose accumulation in plant may improve abiotic stress tolerance.</text>
</comment>
<evidence type="ECO:0000256" key="3">
    <source>
        <dbReference type="ARBA" id="ARBA00022801"/>
    </source>
</evidence>
<evidence type="ECO:0000256" key="1">
    <source>
        <dbReference type="ARBA" id="ARBA00000500"/>
    </source>
</evidence>
<dbReference type="EMBL" id="JAGKQM010000019">
    <property type="protein sequence ID" value="KAH0858833.1"/>
    <property type="molecule type" value="Genomic_DNA"/>
</dbReference>
<dbReference type="PANTHER" id="PTHR43768">
    <property type="entry name" value="TREHALOSE 6-PHOSPHATE PHOSPHATASE"/>
    <property type="match status" value="1"/>
</dbReference>
<comment type="caution">
    <text evidence="5">The sequence shown here is derived from an EMBL/GenBank/DDBJ whole genome shotgun (WGS) entry which is preliminary data.</text>
</comment>
<dbReference type="Proteomes" id="UP000824890">
    <property type="component" value="Unassembled WGS sequence"/>
</dbReference>
<gene>
    <name evidence="5" type="ORF">HID58_087094</name>
</gene>
<comment type="cofactor">
    <cofactor evidence="2">
        <name>a divalent metal cation</name>
        <dbReference type="ChEBI" id="CHEBI:60240"/>
    </cofactor>
</comment>